<sequence>MAVSFSNVSASAAVYYTAAAFTSFLLVYVTYQVLLHPLSKYPGPFLAKLTDGYNGFYAFKSELHLRTWQNKLKYGSVIRQGPNKLVFSSIAALQDIYKNDRTTKPRAYVALGPNLSSPTTFSAIDRQVHRSRRQLVGQVVSERFMRMFEPTMIEQVDLFTRKIFISAQDATPVNVTKRARYLGIDLAGLLGFGYNLNLQTSDENKFILPMLDAGAYWSSIFLHWPNSRRFRIGLVALKIFRQVRPKYLSLMEKMITSRAKQDKNARNDLYAIVADSLESKSGGMRQSELWAEANMFLPAAGDTTKTALCAVFFYLSRNLSCYEKLAREIRSTFGAGNEIRGPALANCQYLRACIDEALRLSPPASGILWREPFPNDSDQAFVVDGHVIPKGTIIGVNVYSVHHNEEYFPDPFTFQPERWLSDTVTPEKKKAMRDAFMPFSLGPRGCAGKPMAYLEVSLVVAKTLWYFNFKPAPGSLGKVGSGASGMGRGRDLSGEYQLFDNFTASHDGPYLVFQCREGFCKELDS</sequence>
<evidence type="ECO:0000313" key="1">
    <source>
        <dbReference type="EMBL" id="KAI6083336.1"/>
    </source>
</evidence>
<comment type="caution">
    <text evidence="1">The sequence shown here is derived from an EMBL/GenBank/DDBJ whole genome shotgun (WGS) entry which is preliminary data.</text>
</comment>
<name>A0ACC0CSD4_9PEZI</name>
<organism evidence="1 2">
    <name type="scientific">Hypoxylon rubiginosum</name>
    <dbReference type="NCBI Taxonomy" id="110542"/>
    <lineage>
        <taxon>Eukaryota</taxon>
        <taxon>Fungi</taxon>
        <taxon>Dikarya</taxon>
        <taxon>Ascomycota</taxon>
        <taxon>Pezizomycotina</taxon>
        <taxon>Sordariomycetes</taxon>
        <taxon>Xylariomycetidae</taxon>
        <taxon>Xylariales</taxon>
        <taxon>Hypoxylaceae</taxon>
        <taxon>Hypoxylon</taxon>
    </lineage>
</organism>
<gene>
    <name evidence="1" type="ORF">F4821DRAFT_194564</name>
</gene>
<keyword evidence="2" id="KW-1185">Reference proteome</keyword>
<reference evidence="1 2" key="1">
    <citation type="journal article" date="2022" name="New Phytol.">
        <title>Ecological generalism drives hyperdiversity of secondary metabolite gene clusters in xylarialean endophytes.</title>
        <authorList>
            <person name="Franco M.E.E."/>
            <person name="Wisecaver J.H."/>
            <person name="Arnold A.E."/>
            <person name="Ju Y.M."/>
            <person name="Slot J.C."/>
            <person name="Ahrendt S."/>
            <person name="Moore L.P."/>
            <person name="Eastman K.E."/>
            <person name="Scott K."/>
            <person name="Konkel Z."/>
            <person name="Mondo S.J."/>
            <person name="Kuo A."/>
            <person name="Hayes R.D."/>
            <person name="Haridas S."/>
            <person name="Andreopoulos B."/>
            <person name="Riley R."/>
            <person name="LaButti K."/>
            <person name="Pangilinan J."/>
            <person name="Lipzen A."/>
            <person name="Amirebrahimi M."/>
            <person name="Yan J."/>
            <person name="Adam C."/>
            <person name="Keymanesh K."/>
            <person name="Ng V."/>
            <person name="Louie K."/>
            <person name="Northen T."/>
            <person name="Drula E."/>
            <person name="Henrissat B."/>
            <person name="Hsieh H.M."/>
            <person name="Youens-Clark K."/>
            <person name="Lutzoni F."/>
            <person name="Miadlikowska J."/>
            <person name="Eastwood D.C."/>
            <person name="Hamelin R.C."/>
            <person name="Grigoriev I.V."/>
            <person name="U'Ren J.M."/>
        </authorList>
    </citation>
    <scope>NUCLEOTIDE SEQUENCE [LARGE SCALE GENOMIC DNA]</scope>
    <source>
        <strain evidence="1 2">ER1909</strain>
    </source>
</reference>
<proteinExistence type="predicted"/>
<dbReference type="EMBL" id="MU394354">
    <property type="protein sequence ID" value="KAI6083336.1"/>
    <property type="molecule type" value="Genomic_DNA"/>
</dbReference>
<protein>
    <submittedName>
        <fullName evidence="1">Cytochrome P450</fullName>
    </submittedName>
</protein>
<accession>A0ACC0CSD4</accession>
<evidence type="ECO:0000313" key="2">
    <source>
        <dbReference type="Proteomes" id="UP001497680"/>
    </source>
</evidence>
<dbReference type="Proteomes" id="UP001497680">
    <property type="component" value="Unassembled WGS sequence"/>
</dbReference>